<feature type="transmembrane region" description="Helical" evidence="1">
    <location>
        <begin position="85"/>
        <end position="105"/>
    </location>
</feature>
<dbReference type="Gramene" id="mRNA:HanXRQr2_Chr16g0749261">
    <property type="protein sequence ID" value="mRNA:HanXRQr2_Chr16g0749261"/>
    <property type="gene ID" value="HanXRQr2_Chr16g0749261"/>
</dbReference>
<keyword evidence="1" id="KW-1133">Transmembrane helix</keyword>
<proteinExistence type="predicted"/>
<keyword evidence="1" id="KW-0812">Transmembrane</keyword>
<name>A0A9K3DR47_HELAN</name>
<keyword evidence="1" id="KW-0472">Membrane</keyword>
<feature type="transmembrane region" description="Helical" evidence="1">
    <location>
        <begin position="117"/>
        <end position="133"/>
    </location>
</feature>
<accession>A0A9K3DR47</accession>
<organism evidence="2 3">
    <name type="scientific">Helianthus annuus</name>
    <name type="common">Common sunflower</name>
    <dbReference type="NCBI Taxonomy" id="4232"/>
    <lineage>
        <taxon>Eukaryota</taxon>
        <taxon>Viridiplantae</taxon>
        <taxon>Streptophyta</taxon>
        <taxon>Embryophyta</taxon>
        <taxon>Tracheophyta</taxon>
        <taxon>Spermatophyta</taxon>
        <taxon>Magnoliopsida</taxon>
        <taxon>eudicotyledons</taxon>
        <taxon>Gunneridae</taxon>
        <taxon>Pentapetalae</taxon>
        <taxon>asterids</taxon>
        <taxon>campanulids</taxon>
        <taxon>Asterales</taxon>
        <taxon>Asteraceae</taxon>
        <taxon>Asteroideae</taxon>
        <taxon>Heliantheae alliance</taxon>
        <taxon>Heliantheae</taxon>
        <taxon>Helianthus</taxon>
    </lineage>
</organism>
<reference evidence="2" key="2">
    <citation type="submission" date="2020-06" db="EMBL/GenBank/DDBJ databases">
        <title>Helianthus annuus Genome sequencing and assembly Release 2.</title>
        <authorList>
            <person name="Gouzy J."/>
            <person name="Langlade N."/>
            <person name="Munos S."/>
        </authorList>
    </citation>
    <scope>NUCLEOTIDE SEQUENCE</scope>
    <source>
        <tissue evidence="2">Leaves</tissue>
    </source>
</reference>
<protein>
    <submittedName>
        <fullName evidence="2">Uncharacterized protein</fullName>
    </submittedName>
</protein>
<dbReference type="Proteomes" id="UP000215914">
    <property type="component" value="Unassembled WGS sequence"/>
</dbReference>
<comment type="caution">
    <text evidence="2">The sequence shown here is derived from an EMBL/GenBank/DDBJ whole genome shotgun (WGS) entry which is preliminary data.</text>
</comment>
<reference evidence="2" key="1">
    <citation type="journal article" date="2017" name="Nature">
        <title>The sunflower genome provides insights into oil metabolism, flowering and Asterid evolution.</title>
        <authorList>
            <person name="Badouin H."/>
            <person name="Gouzy J."/>
            <person name="Grassa C.J."/>
            <person name="Murat F."/>
            <person name="Staton S.E."/>
            <person name="Cottret L."/>
            <person name="Lelandais-Briere C."/>
            <person name="Owens G.L."/>
            <person name="Carrere S."/>
            <person name="Mayjonade B."/>
            <person name="Legrand L."/>
            <person name="Gill N."/>
            <person name="Kane N.C."/>
            <person name="Bowers J.E."/>
            <person name="Hubner S."/>
            <person name="Bellec A."/>
            <person name="Berard A."/>
            <person name="Berges H."/>
            <person name="Blanchet N."/>
            <person name="Boniface M.C."/>
            <person name="Brunel D."/>
            <person name="Catrice O."/>
            <person name="Chaidir N."/>
            <person name="Claudel C."/>
            <person name="Donnadieu C."/>
            <person name="Faraut T."/>
            <person name="Fievet G."/>
            <person name="Helmstetter N."/>
            <person name="King M."/>
            <person name="Knapp S.J."/>
            <person name="Lai Z."/>
            <person name="Le Paslier M.C."/>
            <person name="Lippi Y."/>
            <person name="Lorenzon L."/>
            <person name="Mandel J.R."/>
            <person name="Marage G."/>
            <person name="Marchand G."/>
            <person name="Marquand E."/>
            <person name="Bret-Mestries E."/>
            <person name="Morien E."/>
            <person name="Nambeesan S."/>
            <person name="Nguyen T."/>
            <person name="Pegot-Espagnet P."/>
            <person name="Pouilly N."/>
            <person name="Raftis F."/>
            <person name="Sallet E."/>
            <person name="Schiex T."/>
            <person name="Thomas J."/>
            <person name="Vandecasteele C."/>
            <person name="Vares D."/>
            <person name="Vear F."/>
            <person name="Vautrin S."/>
            <person name="Crespi M."/>
            <person name="Mangin B."/>
            <person name="Burke J.M."/>
            <person name="Salse J."/>
            <person name="Munos S."/>
            <person name="Vincourt P."/>
            <person name="Rieseberg L.H."/>
            <person name="Langlade N.B."/>
        </authorList>
    </citation>
    <scope>NUCLEOTIDE SEQUENCE</scope>
    <source>
        <tissue evidence="2">Leaves</tissue>
    </source>
</reference>
<evidence type="ECO:0000313" key="3">
    <source>
        <dbReference type="Proteomes" id="UP000215914"/>
    </source>
</evidence>
<dbReference type="AlphaFoldDB" id="A0A9K3DR47"/>
<gene>
    <name evidence="2" type="ORF">HanXRQr2_Chr16g0749261</name>
</gene>
<evidence type="ECO:0000256" key="1">
    <source>
        <dbReference type="SAM" id="Phobius"/>
    </source>
</evidence>
<dbReference type="EMBL" id="MNCJ02000331">
    <property type="protein sequence ID" value="KAF5760095.1"/>
    <property type="molecule type" value="Genomic_DNA"/>
</dbReference>
<keyword evidence="3" id="KW-1185">Reference proteome</keyword>
<evidence type="ECO:0000313" key="2">
    <source>
        <dbReference type="EMBL" id="KAF5760095.1"/>
    </source>
</evidence>
<sequence>MEIPHIGGHLDPFRPSRTVDKVSDCVRSQRKIPTVSDFYVPFVPISDSRLTKTKDQDKIEVLMVSSPNHYDMVFPKAEYKSVKKAAIVFFFSITIPFGIALGIALSKTYKENSPSSLIIVGLLNASSVGLLYLHGSGRFQIKSYATVLQGNDINVNEHNEPIASLERIREEEIPRDTNPLAIVADNNPRVASPTRGGGGMSLVSTDRISDVSSVQRVKKEEVESKILAWQNSKIAKINNCNT</sequence>